<protein>
    <recommendedName>
        <fullName evidence="4">Secreted protein</fullName>
    </recommendedName>
</protein>
<sequence length="176" mass="18933">MLKKTLTVGAVSALCLGVAMASPASAVTAVTLCQTHVEKNYLTFVLPGKTDLHTSVIPCVHRDTSGNMRASIKFGWSAATLPAVGSGHKLDSLKVVVRMERRLNGSSNDTVLTYATCDFTDEVNSTWNGEETCSVGTAYDYDSSYDWSADGYFTYNFNNDGEGTFTNSLVGSPLIY</sequence>
<keyword evidence="3" id="KW-1185">Reference proteome</keyword>
<dbReference type="OrthoDB" id="5194315at2"/>
<evidence type="ECO:0008006" key="4">
    <source>
        <dbReference type="Google" id="ProtNLM"/>
    </source>
</evidence>
<gene>
    <name evidence="2" type="ORF">DFJ69_0101</name>
</gene>
<evidence type="ECO:0000313" key="2">
    <source>
        <dbReference type="EMBL" id="REE94746.1"/>
    </source>
</evidence>
<dbReference type="RefSeq" id="WP_116020647.1">
    <property type="nucleotide sequence ID" value="NZ_QTTT01000001.1"/>
</dbReference>
<organism evidence="2 3">
    <name type="scientific">Thermomonospora umbrina</name>
    <dbReference type="NCBI Taxonomy" id="111806"/>
    <lineage>
        <taxon>Bacteria</taxon>
        <taxon>Bacillati</taxon>
        <taxon>Actinomycetota</taxon>
        <taxon>Actinomycetes</taxon>
        <taxon>Streptosporangiales</taxon>
        <taxon>Thermomonosporaceae</taxon>
        <taxon>Thermomonospora</taxon>
    </lineage>
</organism>
<name>A0A3D9SFR1_9ACTN</name>
<accession>A0A3D9SFR1</accession>
<feature type="chain" id="PRO_5038960858" description="Secreted protein" evidence="1">
    <location>
        <begin position="22"/>
        <end position="176"/>
    </location>
</feature>
<keyword evidence="1" id="KW-0732">Signal</keyword>
<evidence type="ECO:0000256" key="1">
    <source>
        <dbReference type="SAM" id="SignalP"/>
    </source>
</evidence>
<dbReference type="AlphaFoldDB" id="A0A3D9SFR1"/>
<comment type="caution">
    <text evidence="2">The sequence shown here is derived from an EMBL/GenBank/DDBJ whole genome shotgun (WGS) entry which is preliminary data.</text>
</comment>
<proteinExistence type="predicted"/>
<evidence type="ECO:0000313" key="3">
    <source>
        <dbReference type="Proteomes" id="UP000256661"/>
    </source>
</evidence>
<reference evidence="2 3" key="1">
    <citation type="submission" date="2018-08" db="EMBL/GenBank/DDBJ databases">
        <title>Sequencing the genomes of 1000 actinobacteria strains.</title>
        <authorList>
            <person name="Klenk H.-P."/>
        </authorList>
    </citation>
    <scope>NUCLEOTIDE SEQUENCE [LARGE SCALE GENOMIC DNA]</scope>
    <source>
        <strain evidence="2 3">DSM 43927</strain>
    </source>
</reference>
<feature type="signal peptide" evidence="1">
    <location>
        <begin position="1"/>
        <end position="21"/>
    </location>
</feature>
<dbReference type="EMBL" id="QTTT01000001">
    <property type="protein sequence ID" value="REE94746.1"/>
    <property type="molecule type" value="Genomic_DNA"/>
</dbReference>
<dbReference type="Proteomes" id="UP000256661">
    <property type="component" value="Unassembled WGS sequence"/>
</dbReference>